<gene>
    <name evidence="2" type="ORF">D6D01_06139</name>
</gene>
<evidence type="ECO:0000313" key="2">
    <source>
        <dbReference type="EMBL" id="THY22888.1"/>
    </source>
</evidence>
<dbReference type="Pfam" id="PF01522">
    <property type="entry name" value="Polysacc_deac_1"/>
    <property type="match status" value="1"/>
</dbReference>
<comment type="caution">
    <text evidence="2">The sequence shown here is derived from an EMBL/GenBank/DDBJ whole genome shotgun (WGS) entry which is preliminary data.</text>
</comment>
<name>A0A4S9L2C7_AURPU</name>
<protein>
    <submittedName>
        <fullName evidence="2">Glucose 1-dehydrogenase</fullName>
    </submittedName>
</protein>
<dbReference type="AlphaFoldDB" id="A0A4S9L2C7"/>
<dbReference type="CDD" id="cd10938">
    <property type="entry name" value="CE4_HpPgdA_like"/>
    <property type="match status" value="1"/>
</dbReference>
<dbReference type="PANTHER" id="PTHR47561">
    <property type="entry name" value="POLYSACCHARIDE DEACETYLASE FAMILY PROTEIN (AFU_ORTHOLOGUE AFUA_6G05030)"/>
    <property type="match status" value="1"/>
</dbReference>
<proteinExistence type="predicted"/>
<dbReference type="PANTHER" id="PTHR47561:SF1">
    <property type="entry name" value="POLYSACCHARIDE DEACETYLASE FAMILY PROTEIN (AFU_ORTHOLOGUE AFUA_6G05030)"/>
    <property type="match status" value="1"/>
</dbReference>
<dbReference type="InterPro" id="IPR037950">
    <property type="entry name" value="PgdA-like"/>
</dbReference>
<dbReference type="EMBL" id="QZBD01000252">
    <property type="protein sequence ID" value="THY22888.1"/>
    <property type="molecule type" value="Genomic_DNA"/>
</dbReference>
<feature type="domain" description="NodB homology" evidence="1">
    <location>
        <begin position="49"/>
        <end position="255"/>
    </location>
</feature>
<sequence length="325" mass="36761">MIKKRVLVGYGGEYIKSVYRERLADRFITVDVDAVSGWINTRDGTPQNGTDVSRGIFGATVGLERLLKLFNKHDIKATFFTPAHTIESFPEQLAKVKDAGHEIGLHGYTHEHISGLSATQQRYVLAKSIDVLTSFTGSKPKGYTAPAWDTSKELIPLLEEFGIIYDHSFMHHDLQPYFAPDGRHSWVETDVKKEASSWMKPMTKIKPSGIVEIPANWHVDDWPPLQPMPGRAGTIAQHGFISTHELEKLWLEQFDYAYEEYDTFIFPMSIHAQVGGKPHVIKMHERIIEYINKHEGVEWMPLGDMATEFLEGRIAGVEIEGGVDN</sequence>
<dbReference type="GO" id="GO:0005975">
    <property type="term" value="P:carbohydrate metabolic process"/>
    <property type="evidence" value="ECO:0007669"/>
    <property type="project" value="InterPro"/>
</dbReference>
<dbReference type="InterPro" id="IPR011330">
    <property type="entry name" value="Glyco_hydro/deAcase_b/a-brl"/>
</dbReference>
<dbReference type="SUPFAM" id="SSF88713">
    <property type="entry name" value="Glycoside hydrolase/deacetylase"/>
    <property type="match status" value="1"/>
</dbReference>
<dbReference type="Gene3D" id="3.20.20.370">
    <property type="entry name" value="Glycoside hydrolase/deacetylase"/>
    <property type="match status" value="1"/>
</dbReference>
<evidence type="ECO:0000259" key="1">
    <source>
        <dbReference type="PROSITE" id="PS51677"/>
    </source>
</evidence>
<dbReference type="InterPro" id="IPR002509">
    <property type="entry name" value="NODB_dom"/>
</dbReference>
<organism evidence="2 3">
    <name type="scientific">Aureobasidium pullulans</name>
    <name type="common">Black yeast</name>
    <name type="synonym">Pullularia pullulans</name>
    <dbReference type="NCBI Taxonomy" id="5580"/>
    <lineage>
        <taxon>Eukaryota</taxon>
        <taxon>Fungi</taxon>
        <taxon>Dikarya</taxon>
        <taxon>Ascomycota</taxon>
        <taxon>Pezizomycotina</taxon>
        <taxon>Dothideomycetes</taxon>
        <taxon>Dothideomycetidae</taxon>
        <taxon>Dothideales</taxon>
        <taxon>Saccotheciaceae</taxon>
        <taxon>Aureobasidium</taxon>
    </lineage>
</organism>
<accession>A0A4S9L2C7</accession>
<dbReference type="GO" id="GO:0016810">
    <property type="term" value="F:hydrolase activity, acting on carbon-nitrogen (but not peptide) bonds"/>
    <property type="evidence" value="ECO:0007669"/>
    <property type="project" value="InterPro"/>
</dbReference>
<reference evidence="2 3" key="1">
    <citation type="submission" date="2018-10" db="EMBL/GenBank/DDBJ databases">
        <title>Fifty Aureobasidium pullulans genomes reveal a recombining polyextremotolerant generalist.</title>
        <authorList>
            <person name="Gostincar C."/>
            <person name="Turk M."/>
            <person name="Zajc J."/>
            <person name="Gunde-Cimerman N."/>
        </authorList>
    </citation>
    <scope>NUCLEOTIDE SEQUENCE [LARGE SCALE GENOMIC DNA]</scope>
    <source>
        <strain evidence="2 3">EXF-6604</strain>
    </source>
</reference>
<evidence type="ECO:0000313" key="3">
    <source>
        <dbReference type="Proteomes" id="UP000306584"/>
    </source>
</evidence>
<dbReference type="Proteomes" id="UP000306584">
    <property type="component" value="Unassembled WGS sequence"/>
</dbReference>
<dbReference type="PROSITE" id="PS51677">
    <property type="entry name" value="NODB"/>
    <property type="match status" value="1"/>
</dbReference>